<dbReference type="InterPro" id="IPR036163">
    <property type="entry name" value="HMA_dom_sf"/>
</dbReference>
<protein>
    <recommendedName>
        <fullName evidence="2">HMA domain-containing protein</fullName>
    </recommendedName>
</protein>
<feature type="domain" description="HMA" evidence="2">
    <location>
        <begin position="1"/>
        <end position="62"/>
    </location>
</feature>
<dbReference type="AlphaFoldDB" id="A0A261VFV3"/>
<dbReference type="GO" id="GO:0046872">
    <property type="term" value="F:metal ion binding"/>
    <property type="evidence" value="ECO:0007669"/>
    <property type="project" value="InterPro"/>
</dbReference>
<proteinExistence type="predicted"/>
<comment type="caution">
    <text evidence="3">The sequence shown here is derived from an EMBL/GenBank/DDBJ whole genome shotgun (WGS) entry which is preliminary data.</text>
</comment>
<dbReference type="InterPro" id="IPR006121">
    <property type="entry name" value="HMA_dom"/>
</dbReference>
<dbReference type="Gene3D" id="3.30.70.100">
    <property type="match status" value="1"/>
</dbReference>
<feature type="region of interest" description="Disordered" evidence="1">
    <location>
        <begin position="62"/>
        <end position="91"/>
    </location>
</feature>
<dbReference type="RefSeq" id="WP_094807758.1">
    <property type="nucleotide sequence ID" value="NZ_NEVT01000008.1"/>
</dbReference>
<evidence type="ECO:0000256" key="1">
    <source>
        <dbReference type="SAM" id="MobiDB-lite"/>
    </source>
</evidence>
<name>A0A261VFV3_9BORD</name>
<dbReference type="PROSITE" id="PS50846">
    <property type="entry name" value="HMA_2"/>
    <property type="match status" value="1"/>
</dbReference>
<evidence type="ECO:0000259" key="2">
    <source>
        <dbReference type="PROSITE" id="PS50846"/>
    </source>
</evidence>
<accession>A0A261VFV3</accession>
<organism evidence="3 4">
    <name type="scientific">Bordetella genomosp. 2</name>
    <dbReference type="NCBI Taxonomy" id="1983456"/>
    <lineage>
        <taxon>Bacteria</taxon>
        <taxon>Pseudomonadati</taxon>
        <taxon>Pseudomonadota</taxon>
        <taxon>Betaproteobacteria</taxon>
        <taxon>Burkholderiales</taxon>
        <taxon>Alcaligenaceae</taxon>
        <taxon>Bordetella</taxon>
    </lineage>
</organism>
<evidence type="ECO:0000313" key="4">
    <source>
        <dbReference type="Proteomes" id="UP000215633"/>
    </source>
</evidence>
<dbReference type="EMBL" id="NEVT01000008">
    <property type="protein sequence ID" value="OZI72651.1"/>
    <property type="molecule type" value="Genomic_DNA"/>
</dbReference>
<gene>
    <name evidence="3" type="ORF">CAL24_20425</name>
</gene>
<dbReference type="SUPFAM" id="SSF55008">
    <property type="entry name" value="HMA, heavy metal-associated domain"/>
    <property type="match status" value="1"/>
</dbReference>
<sequence>MQFHLDDMTCGGCARTVTKAIQLLDPDASVVTDPPARLVKVQTSASEAEVVAALREAGFPPARAITGHSAGPDTGRPQGPPLPAGASAWGR</sequence>
<dbReference type="Proteomes" id="UP000215633">
    <property type="component" value="Unassembled WGS sequence"/>
</dbReference>
<dbReference type="Pfam" id="PF00403">
    <property type="entry name" value="HMA"/>
    <property type="match status" value="1"/>
</dbReference>
<evidence type="ECO:0000313" key="3">
    <source>
        <dbReference type="EMBL" id="OZI72651.1"/>
    </source>
</evidence>
<dbReference type="CDD" id="cd00371">
    <property type="entry name" value="HMA"/>
    <property type="match status" value="1"/>
</dbReference>
<reference evidence="4" key="1">
    <citation type="submission" date="2017-05" db="EMBL/GenBank/DDBJ databases">
        <title>Complete and WGS of Bordetella genogroups.</title>
        <authorList>
            <person name="Spilker T."/>
            <person name="Lipuma J."/>
        </authorList>
    </citation>
    <scope>NUCLEOTIDE SEQUENCE [LARGE SCALE GENOMIC DNA]</scope>
    <source>
        <strain evidence="4">AU8256</strain>
    </source>
</reference>
<keyword evidence="4" id="KW-1185">Reference proteome</keyword>